<name>A0AA49JCL5_9BACT</name>
<gene>
    <name evidence="2" type="ORF">K4G66_21075</name>
</gene>
<keyword evidence="1" id="KW-0812">Transmembrane</keyword>
<evidence type="ECO:0000256" key="1">
    <source>
        <dbReference type="SAM" id="Phobius"/>
    </source>
</evidence>
<keyword evidence="1" id="KW-1133">Transmembrane helix</keyword>
<proteinExistence type="predicted"/>
<organism evidence="2">
    <name type="scientific">Roseihalotalea indica</name>
    <dbReference type="NCBI Taxonomy" id="2867963"/>
    <lineage>
        <taxon>Bacteria</taxon>
        <taxon>Pseudomonadati</taxon>
        <taxon>Bacteroidota</taxon>
        <taxon>Cytophagia</taxon>
        <taxon>Cytophagales</taxon>
        <taxon>Catalimonadaceae</taxon>
        <taxon>Roseihalotalea</taxon>
    </lineage>
</organism>
<sequence>METLAEQYQQVSKQKSRIQRYNKALKQALIFSGGLIVLLLGYLIFIEHFTPLFGRWPEVQQSLQSAQEENRYLKAQMDSLYRVNDMLLELSPYYTGVFYEVQIGAFEHFDLANYKDDLVKMNIDYNGPLDQYTLGKFRDLKKALAFQKDIQQMGIQDAFVVAKVDGERVTVKEALREAKRLQQGRQESLEKNPT</sequence>
<keyword evidence="1" id="KW-0472">Membrane</keyword>
<evidence type="ECO:0008006" key="3">
    <source>
        <dbReference type="Google" id="ProtNLM"/>
    </source>
</evidence>
<dbReference type="AlphaFoldDB" id="A0AA49JCL5"/>
<reference evidence="2" key="2">
    <citation type="journal article" date="2024" name="Antonie Van Leeuwenhoek">
        <title>Roseihalotalea indica gen. nov., sp. nov., a halophilic Bacteroidetes from mesopelagic Southwest Indian Ocean with higher carbohydrate metabolic potential.</title>
        <authorList>
            <person name="Chen B."/>
            <person name="Zhang M."/>
            <person name="Lin D."/>
            <person name="Ye J."/>
            <person name="Tang K."/>
        </authorList>
    </citation>
    <scope>NUCLEOTIDE SEQUENCE</scope>
    <source>
        <strain evidence="2">TK19036</strain>
    </source>
</reference>
<reference evidence="2" key="1">
    <citation type="journal article" date="2023" name="Comput. Struct. Biotechnol. J.">
        <title>Discovery of a novel marine Bacteroidetes with a rich repertoire of carbohydrate-active enzymes.</title>
        <authorList>
            <person name="Chen B."/>
            <person name="Liu G."/>
            <person name="Chen Q."/>
            <person name="Wang H."/>
            <person name="Liu L."/>
            <person name="Tang K."/>
        </authorList>
    </citation>
    <scope>NUCLEOTIDE SEQUENCE</scope>
    <source>
        <strain evidence="2">TK19036</strain>
    </source>
</reference>
<dbReference type="EMBL" id="CP120682">
    <property type="protein sequence ID" value="WKN34871.1"/>
    <property type="molecule type" value="Genomic_DNA"/>
</dbReference>
<feature type="transmembrane region" description="Helical" evidence="1">
    <location>
        <begin position="24"/>
        <end position="45"/>
    </location>
</feature>
<accession>A0AA49JCL5</accession>
<protein>
    <recommendedName>
        <fullName evidence="3">SPOR domain-containing protein</fullName>
    </recommendedName>
</protein>
<evidence type="ECO:0000313" key="2">
    <source>
        <dbReference type="EMBL" id="WKN34871.1"/>
    </source>
</evidence>